<organism evidence="2 3">
    <name type="scientific">Dendrothele bispora (strain CBS 962.96)</name>
    <dbReference type="NCBI Taxonomy" id="1314807"/>
    <lineage>
        <taxon>Eukaryota</taxon>
        <taxon>Fungi</taxon>
        <taxon>Dikarya</taxon>
        <taxon>Basidiomycota</taxon>
        <taxon>Agaricomycotina</taxon>
        <taxon>Agaricomycetes</taxon>
        <taxon>Agaricomycetidae</taxon>
        <taxon>Agaricales</taxon>
        <taxon>Agaricales incertae sedis</taxon>
        <taxon>Dendrothele</taxon>
    </lineage>
</organism>
<keyword evidence="3" id="KW-1185">Reference proteome</keyword>
<sequence length="266" mass="29017">MIGSIIDQLFANALTPLPPSPPLDGPFLPCWGHHQGLSNMRRCEQECTVKVIRTRLKGKEGRLRGNLMGKRVDFSGRSRCPQEYSYELDKLHHTTSRTCKSLLYRKSIRSSTSSSGSADLLQALGCIFVAPPPIPNDISKINTNDDDDDGFQCGCYRFGVTSSADLLQALGCIFVAPPIPNDISKISTNDDVVLLLRTTTTTLILNLTITSPSSHHFSFFAPLSSPSFSTSPSQSTTSCPTWINSSPQSNFKTGSTSNNFNSSKFS</sequence>
<dbReference type="SUPFAM" id="SSF64484">
    <property type="entry name" value="beta and beta-prime subunits of DNA dependent RNA-polymerase"/>
    <property type="match status" value="1"/>
</dbReference>
<proteinExistence type="predicted"/>
<name>A0A4S8KN41_DENBC</name>
<dbReference type="Proteomes" id="UP000297245">
    <property type="component" value="Unassembled WGS sequence"/>
</dbReference>
<dbReference type="AlphaFoldDB" id="A0A4S8KN41"/>
<protein>
    <submittedName>
        <fullName evidence="2">Uncharacterized protein</fullName>
    </submittedName>
</protein>
<dbReference type="EMBL" id="ML180772">
    <property type="protein sequence ID" value="THU76658.1"/>
    <property type="molecule type" value="Genomic_DNA"/>
</dbReference>
<evidence type="ECO:0000313" key="3">
    <source>
        <dbReference type="Proteomes" id="UP000297245"/>
    </source>
</evidence>
<feature type="region of interest" description="Disordered" evidence="1">
    <location>
        <begin position="244"/>
        <end position="266"/>
    </location>
</feature>
<feature type="compositionally biased region" description="Low complexity" evidence="1">
    <location>
        <begin position="249"/>
        <end position="266"/>
    </location>
</feature>
<gene>
    <name evidence="2" type="ORF">K435DRAFT_878886</name>
</gene>
<accession>A0A4S8KN41</accession>
<dbReference type="OrthoDB" id="35661at2759"/>
<evidence type="ECO:0000313" key="2">
    <source>
        <dbReference type="EMBL" id="THU76658.1"/>
    </source>
</evidence>
<reference evidence="2 3" key="1">
    <citation type="journal article" date="2019" name="Nat. Ecol. Evol.">
        <title>Megaphylogeny resolves global patterns of mushroom evolution.</title>
        <authorList>
            <person name="Varga T."/>
            <person name="Krizsan K."/>
            <person name="Foldi C."/>
            <person name="Dima B."/>
            <person name="Sanchez-Garcia M."/>
            <person name="Sanchez-Ramirez S."/>
            <person name="Szollosi G.J."/>
            <person name="Szarkandi J.G."/>
            <person name="Papp V."/>
            <person name="Albert L."/>
            <person name="Andreopoulos W."/>
            <person name="Angelini C."/>
            <person name="Antonin V."/>
            <person name="Barry K.W."/>
            <person name="Bougher N.L."/>
            <person name="Buchanan P."/>
            <person name="Buyck B."/>
            <person name="Bense V."/>
            <person name="Catcheside P."/>
            <person name="Chovatia M."/>
            <person name="Cooper J."/>
            <person name="Damon W."/>
            <person name="Desjardin D."/>
            <person name="Finy P."/>
            <person name="Geml J."/>
            <person name="Haridas S."/>
            <person name="Hughes K."/>
            <person name="Justo A."/>
            <person name="Karasinski D."/>
            <person name="Kautmanova I."/>
            <person name="Kiss B."/>
            <person name="Kocsube S."/>
            <person name="Kotiranta H."/>
            <person name="LaButti K.M."/>
            <person name="Lechner B.E."/>
            <person name="Liimatainen K."/>
            <person name="Lipzen A."/>
            <person name="Lukacs Z."/>
            <person name="Mihaltcheva S."/>
            <person name="Morgado L.N."/>
            <person name="Niskanen T."/>
            <person name="Noordeloos M.E."/>
            <person name="Ohm R.A."/>
            <person name="Ortiz-Santana B."/>
            <person name="Ovrebo C."/>
            <person name="Racz N."/>
            <person name="Riley R."/>
            <person name="Savchenko A."/>
            <person name="Shiryaev A."/>
            <person name="Soop K."/>
            <person name="Spirin V."/>
            <person name="Szebenyi C."/>
            <person name="Tomsovsky M."/>
            <person name="Tulloss R.E."/>
            <person name="Uehling J."/>
            <person name="Grigoriev I.V."/>
            <person name="Vagvolgyi C."/>
            <person name="Papp T."/>
            <person name="Martin F.M."/>
            <person name="Miettinen O."/>
            <person name="Hibbett D.S."/>
            <person name="Nagy L.G."/>
        </authorList>
    </citation>
    <scope>NUCLEOTIDE SEQUENCE [LARGE SCALE GENOMIC DNA]</scope>
    <source>
        <strain evidence="2 3">CBS 962.96</strain>
    </source>
</reference>
<evidence type="ECO:0000256" key="1">
    <source>
        <dbReference type="SAM" id="MobiDB-lite"/>
    </source>
</evidence>
<dbReference type="Gene3D" id="2.40.40.20">
    <property type="match status" value="1"/>
</dbReference>